<sequence length="887" mass="91334">MAGVATCAADGAGFGPCIGEVTPATEVCTTPADEDCDGVAAPPCAGGEHLWSRHFGLHPSSEAADIVMHPSGYTLIVGSMRRGVGPHWPWEPAVRTYDNDVLFAKLPSVYSSSERSWVNSVGGSGDERATGIALDAQGDALVVGVFDGLLDLNGDAAELTSRGGTDIFVAKFDRNGRAVWAMQLGGAGDDHVSAIASDADGSLVIAGHFEGTAQLGGEPLVSAGGADAFVAKLDGAGAPVWSRRLGGEGDQHATGVALGAAGDVFLAGRFEGEMELDGLSLVSAGGVDAFVAQLDAAGEPGWIQRFGGTGHDEASDVAVDDAQRVVVTGSFEGTADFGGGPLVSAGGADAFVAQLDAAGLPLYSFRLGGEGEQAGRSLSAGPSGTMALGGLFQGSITLGDQVLTSSGVTDAFWAKLDGDGHPLLGGRVGDGGDQRHVQVASATSGVIGLAGAYQGEIALGSETLMSSEQTAYAAEILASGAFDYTWQFDARGEQHGRDVAVDPSGNVFLLGSFESRARVGDVPITQSTLSAHALLVKLDPSGEPLWHKVIADHGIYMSPNAIATDALGNVILTGTIPSSGWDEQMEVVKLDAAGALRWRRSYWHPYGVEGLDMVVDPAGDIVLLGRTAAAELNFGGGPFPIGGAPGSQRDFLLKLSGDAEVLWAKVVDDDHPSGHTRIGVDAAGNVAVTWITVNREPFWTETIMDPGDSDLVMRKLDPAGNELWRRSFGTGSEDNGYIGLDVAAVDGAGNLLVHTTLFGQFDFGGGPLSGYTGLVKFDPEGQFLWNISPSAEVVTAMTPVGHDGVLLAGRGPSTLRLIELDGAGTERWRKDLDDAATDLSRASINAVAWDGAGGVLLAGEFQRKIDFGGSALYRAGVSTMFAAKLAR</sequence>
<protein>
    <submittedName>
        <fullName evidence="1">Uncharacterized protein</fullName>
    </submittedName>
</protein>
<name>A0A150S5R7_SORCE</name>
<evidence type="ECO:0000313" key="2">
    <source>
        <dbReference type="Proteomes" id="UP000075515"/>
    </source>
</evidence>
<reference evidence="1 2" key="1">
    <citation type="submission" date="2014-02" db="EMBL/GenBank/DDBJ databases">
        <title>The small core and large imbalanced accessory genome model reveals a collaborative survival strategy of Sorangium cellulosum strains in nature.</title>
        <authorList>
            <person name="Han K."/>
            <person name="Peng R."/>
            <person name="Blom J."/>
            <person name="Li Y.-Z."/>
        </authorList>
    </citation>
    <scope>NUCLEOTIDE SEQUENCE [LARGE SCALE GENOMIC DNA]</scope>
    <source>
        <strain evidence="1 2">So0149</strain>
    </source>
</reference>
<dbReference type="SUPFAM" id="SSF101898">
    <property type="entry name" value="NHL repeat"/>
    <property type="match status" value="2"/>
</dbReference>
<dbReference type="PANTHER" id="PTHR35580">
    <property type="entry name" value="CELL SURFACE GLYCOPROTEIN (S-LAYER PROTEIN)-LIKE PROTEIN"/>
    <property type="match status" value="1"/>
</dbReference>
<comment type="caution">
    <text evidence="1">The sequence shown here is derived from an EMBL/GenBank/DDBJ whole genome shotgun (WGS) entry which is preliminary data.</text>
</comment>
<accession>A0A150S5R7</accession>
<gene>
    <name evidence="1" type="ORF">BE18_51700</name>
</gene>
<organism evidence="1 2">
    <name type="scientific">Sorangium cellulosum</name>
    <name type="common">Polyangium cellulosum</name>
    <dbReference type="NCBI Taxonomy" id="56"/>
    <lineage>
        <taxon>Bacteria</taxon>
        <taxon>Pseudomonadati</taxon>
        <taxon>Myxococcota</taxon>
        <taxon>Polyangia</taxon>
        <taxon>Polyangiales</taxon>
        <taxon>Polyangiaceae</taxon>
        <taxon>Sorangium</taxon>
    </lineage>
</organism>
<dbReference type="AlphaFoldDB" id="A0A150S5R7"/>
<dbReference type="Proteomes" id="UP000075515">
    <property type="component" value="Unassembled WGS sequence"/>
</dbReference>
<dbReference type="EMBL" id="JEMC01002430">
    <property type="protein sequence ID" value="KYF87696.1"/>
    <property type="molecule type" value="Genomic_DNA"/>
</dbReference>
<dbReference type="PANTHER" id="PTHR35580:SF1">
    <property type="entry name" value="PHYTASE-LIKE DOMAIN-CONTAINING PROTEIN"/>
    <property type="match status" value="1"/>
</dbReference>
<proteinExistence type="predicted"/>
<dbReference type="InterPro" id="IPR052918">
    <property type="entry name" value="Motility_Chemotaxis_Reg"/>
</dbReference>
<evidence type="ECO:0000313" key="1">
    <source>
        <dbReference type="EMBL" id="KYF87696.1"/>
    </source>
</evidence>